<dbReference type="PROSITE" id="PS51379">
    <property type="entry name" value="4FE4S_FER_2"/>
    <property type="match status" value="1"/>
</dbReference>
<dbReference type="InterPro" id="IPR034348">
    <property type="entry name" value="RLI_dom_1"/>
</dbReference>
<evidence type="ECO:0000256" key="1">
    <source>
        <dbReference type="ARBA" id="ARBA00022741"/>
    </source>
</evidence>
<proteinExistence type="predicted"/>
<dbReference type="SMART" id="SM00382">
    <property type="entry name" value="AAA"/>
    <property type="match status" value="2"/>
</dbReference>
<accession>A0A8J4G7U3</accession>
<dbReference type="InterPro" id="IPR007209">
    <property type="entry name" value="RNaseL-inhib-like_metal-bd_dom"/>
</dbReference>
<dbReference type="SUPFAM" id="SSF52540">
    <property type="entry name" value="P-loop containing nucleoside triphosphate hydrolases"/>
    <property type="match status" value="2"/>
</dbReference>
<dbReference type="InterPro" id="IPR017896">
    <property type="entry name" value="4Fe4S_Fe-S-bd"/>
</dbReference>
<organism evidence="6 7">
    <name type="scientific">Volvox reticuliferus</name>
    <dbReference type="NCBI Taxonomy" id="1737510"/>
    <lineage>
        <taxon>Eukaryota</taxon>
        <taxon>Viridiplantae</taxon>
        <taxon>Chlorophyta</taxon>
        <taxon>core chlorophytes</taxon>
        <taxon>Chlorophyceae</taxon>
        <taxon>CS clade</taxon>
        <taxon>Chlamydomonadales</taxon>
        <taxon>Volvocaceae</taxon>
        <taxon>Volvox</taxon>
    </lineage>
</organism>
<evidence type="ECO:0000313" key="8">
    <source>
        <dbReference type="Proteomes" id="UP000747110"/>
    </source>
</evidence>
<dbReference type="NCBIfam" id="NF009945">
    <property type="entry name" value="PRK13409.1"/>
    <property type="match status" value="1"/>
</dbReference>
<reference evidence="6" key="1">
    <citation type="journal article" date="2021" name="Proc. Natl. Acad. Sci. U.S.A.">
        <title>Three genomes in the algal genus Volvox reveal the fate of a haploid sex-determining region after a transition to homothallism.</title>
        <authorList>
            <person name="Yamamoto K."/>
            <person name="Hamaji T."/>
            <person name="Kawai-Toyooka H."/>
            <person name="Matsuzaki R."/>
            <person name="Takahashi F."/>
            <person name="Nishimura Y."/>
            <person name="Kawachi M."/>
            <person name="Noguchi H."/>
            <person name="Minakuchi Y."/>
            <person name="Umen J.G."/>
            <person name="Toyoda A."/>
            <person name="Nozaki H."/>
        </authorList>
    </citation>
    <scope>NUCLEOTIDE SEQUENCE</scope>
    <source>
        <strain evidence="6">NIES-3785</strain>
        <strain evidence="5">NIES-3786</strain>
    </source>
</reference>
<dbReference type="SUPFAM" id="SSF54862">
    <property type="entry name" value="4Fe-4S ferredoxins"/>
    <property type="match status" value="1"/>
</dbReference>
<dbReference type="EMBL" id="BNCP01000077">
    <property type="protein sequence ID" value="GIL92415.1"/>
    <property type="molecule type" value="Genomic_DNA"/>
</dbReference>
<dbReference type="PRINTS" id="PR01868">
    <property type="entry name" value="ABCEFAMILY"/>
</dbReference>
<evidence type="ECO:0000313" key="5">
    <source>
        <dbReference type="EMBL" id="GIL92415.1"/>
    </source>
</evidence>
<dbReference type="GO" id="GO:0005737">
    <property type="term" value="C:cytoplasm"/>
    <property type="evidence" value="ECO:0007669"/>
    <property type="project" value="UniProtKB-ARBA"/>
</dbReference>
<comment type="caution">
    <text evidence="6">The sequence shown here is derived from an EMBL/GenBank/DDBJ whole genome shotgun (WGS) entry which is preliminary data.</text>
</comment>
<dbReference type="CDD" id="cd03236">
    <property type="entry name" value="ABC_RNaseL_inhibitor_domain1"/>
    <property type="match status" value="1"/>
</dbReference>
<dbReference type="PROSITE" id="PS00198">
    <property type="entry name" value="4FE4S_FER_1"/>
    <property type="match status" value="1"/>
</dbReference>
<dbReference type="GO" id="GO:0006412">
    <property type="term" value="P:translation"/>
    <property type="evidence" value="ECO:0007669"/>
    <property type="project" value="UniProtKB-ARBA"/>
</dbReference>
<dbReference type="Pfam" id="PF00037">
    <property type="entry name" value="Fer4"/>
    <property type="match status" value="1"/>
</dbReference>
<dbReference type="Pfam" id="PF04068">
    <property type="entry name" value="Fer4_RLI"/>
    <property type="match status" value="1"/>
</dbReference>
<dbReference type="PANTHER" id="PTHR19248">
    <property type="entry name" value="ATP-BINDING TRANSPORT PROTEIN-RELATED"/>
    <property type="match status" value="1"/>
</dbReference>
<dbReference type="InterPro" id="IPR003439">
    <property type="entry name" value="ABC_transporter-like_ATP-bd"/>
</dbReference>
<dbReference type="FunFam" id="3.40.50.300:FF:000152">
    <property type="entry name" value="ATP-binding cassette, sub-family E, member 1"/>
    <property type="match status" value="1"/>
</dbReference>
<dbReference type="GO" id="GO:0060255">
    <property type="term" value="P:regulation of macromolecule metabolic process"/>
    <property type="evidence" value="ECO:0007669"/>
    <property type="project" value="UniProtKB-ARBA"/>
</dbReference>
<feature type="domain" description="4Fe-4S ferredoxin-type" evidence="4">
    <location>
        <begin position="57"/>
        <end position="86"/>
    </location>
</feature>
<evidence type="ECO:0000256" key="2">
    <source>
        <dbReference type="ARBA" id="ARBA00022840"/>
    </source>
</evidence>
<dbReference type="InterPro" id="IPR017900">
    <property type="entry name" value="4Fe4S_Fe_S_CS"/>
</dbReference>
<feature type="domain" description="ABC transporter" evidence="3">
    <location>
        <begin position="348"/>
        <end position="581"/>
    </location>
</feature>
<dbReference type="InterPro" id="IPR027417">
    <property type="entry name" value="P-loop_NTPase"/>
</dbReference>
<dbReference type="Proteomes" id="UP000722791">
    <property type="component" value="Unassembled WGS sequence"/>
</dbReference>
<gene>
    <name evidence="5" type="ORF">Vretifemale_19986</name>
    <name evidence="6" type="ORF">Vretimale_6484</name>
</gene>
<dbReference type="PROSITE" id="PS00211">
    <property type="entry name" value="ABC_TRANSPORTER_1"/>
    <property type="match status" value="1"/>
</dbReference>
<protein>
    <submittedName>
        <fullName evidence="6">Uncharacterized protein</fullName>
    </submittedName>
</protein>
<dbReference type="Proteomes" id="UP000747110">
    <property type="component" value="Unassembled WGS sequence"/>
</dbReference>
<sequence>MPPKKGEDRKGGEETLTRIAIVSEDKCKPKKCRQECKKSCPVVKVGKLCIEVAPSSKIAWISEELCIGCGICVKKCPFEAIMIINLPKDLEKETTHRYGPNSFKLHRLPMPRPGQVLGLVGTNGIGKSTALKVLAGKLKPNLGRFTNPPDWQEILTYFRGSELQNYFTRVLEDNLKAIIKPQYVDNIPKAVRGNVLSVLEQKDQRNVKAMLLRDLDLEQVTDRNVENLSGGELQRFAIAVVACQQADVYMLDEPSSYLDVRQRLKAAQVIRSLLDVDKFVIVVEHDLSVLDYLSDFICCLYGKPGAYGVVTLPFSVREGINIFLAGFVPTENLRFREDSLSFKVTEQTDAADVVKKFSRYKYPKLKKTQGNFTLEVEPGEFTDSEILVMLGENGTGKTTFIRMLAGALPSDLAEGDDGEPSELPQFNVSYKPQKISPKFEGTVRQLLHKRIRESYIHPQFIADVMKPLNIEALMDQEVQNLSGGELQRVAITLALGQPADIYLIDEPSAYLDSEQRIMAAKVIKRFIMHSKKTAFIVEHDFIMATYMADRVIVYEGEPSKRAFARTPQSLQTGMNQFLRNLDITFRRDPTNYRPRINKWGSTKDREQKEAGTFYYIGDD</sequence>
<evidence type="ECO:0000259" key="4">
    <source>
        <dbReference type="PROSITE" id="PS51379"/>
    </source>
</evidence>
<dbReference type="InterPro" id="IPR013283">
    <property type="entry name" value="RLI1"/>
</dbReference>
<dbReference type="AlphaFoldDB" id="A0A8J4G7U3"/>
<name>A0A8J4G7U3_9CHLO</name>
<evidence type="ECO:0000313" key="7">
    <source>
        <dbReference type="Proteomes" id="UP000722791"/>
    </source>
</evidence>
<keyword evidence="2" id="KW-0067">ATP-binding</keyword>
<dbReference type="InterPro" id="IPR017871">
    <property type="entry name" value="ABC_transporter-like_CS"/>
</dbReference>
<dbReference type="Gene3D" id="3.40.50.300">
    <property type="entry name" value="P-loop containing nucleotide triphosphate hydrolases"/>
    <property type="match status" value="2"/>
</dbReference>
<dbReference type="GO" id="GO:0005524">
    <property type="term" value="F:ATP binding"/>
    <property type="evidence" value="ECO:0007669"/>
    <property type="project" value="UniProtKB-KW"/>
</dbReference>
<dbReference type="OrthoDB" id="6593433at2759"/>
<evidence type="ECO:0000313" key="6">
    <source>
        <dbReference type="EMBL" id="GIM01682.1"/>
    </source>
</evidence>
<dbReference type="Pfam" id="PF00005">
    <property type="entry name" value="ABC_tran"/>
    <property type="match status" value="2"/>
</dbReference>
<feature type="domain" description="ABC transporter" evidence="3">
    <location>
        <begin position="81"/>
        <end position="326"/>
    </location>
</feature>
<dbReference type="FunFam" id="3.40.50.300:FF:000144">
    <property type="entry name" value="ATP-binding cassette sub-family E member 1"/>
    <property type="match status" value="1"/>
</dbReference>
<keyword evidence="1" id="KW-0547">Nucleotide-binding</keyword>
<dbReference type="EMBL" id="BNCQ01000009">
    <property type="protein sequence ID" value="GIM01682.1"/>
    <property type="molecule type" value="Genomic_DNA"/>
</dbReference>
<dbReference type="PROSITE" id="PS50893">
    <property type="entry name" value="ABC_TRANSPORTER_2"/>
    <property type="match status" value="2"/>
</dbReference>
<keyword evidence="8" id="KW-1185">Reference proteome</keyword>
<dbReference type="GO" id="GO:0016887">
    <property type="term" value="F:ATP hydrolysis activity"/>
    <property type="evidence" value="ECO:0007669"/>
    <property type="project" value="InterPro"/>
</dbReference>
<evidence type="ECO:0000259" key="3">
    <source>
        <dbReference type="PROSITE" id="PS50893"/>
    </source>
</evidence>
<dbReference type="InterPro" id="IPR003593">
    <property type="entry name" value="AAA+_ATPase"/>
</dbReference>